<organism evidence="3">
    <name type="scientific">Cuerna arida</name>
    <dbReference type="NCBI Taxonomy" id="1464854"/>
    <lineage>
        <taxon>Eukaryota</taxon>
        <taxon>Metazoa</taxon>
        <taxon>Ecdysozoa</taxon>
        <taxon>Arthropoda</taxon>
        <taxon>Hexapoda</taxon>
        <taxon>Insecta</taxon>
        <taxon>Pterygota</taxon>
        <taxon>Neoptera</taxon>
        <taxon>Paraneoptera</taxon>
        <taxon>Hemiptera</taxon>
        <taxon>Auchenorrhyncha</taxon>
        <taxon>Membracoidea</taxon>
        <taxon>Cicadellidae</taxon>
        <taxon>Cicadellinae</taxon>
        <taxon>Proconiini</taxon>
        <taxon>Cuerna</taxon>
    </lineage>
</organism>
<dbReference type="Pfam" id="PF05348">
    <property type="entry name" value="UMP1"/>
    <property type="match status" value="1"/>
</dbReference>
<reference evidence="3" key="1">
    <citation type="submission" date="2015-11" db="EMBL/GenBank/DDBJ databases">
        <title>De novo transcriptome assembly of four potential Pierce s Disease insect vectors from Arizona vineyards.</title>
        <authorList>
            <person name="Tassone E.E."/>
        </authorList>
    </citation>
    <scope>NUCLEOTIDE SEQUENCE</scope>
</reference>
<evidence type="ECO:0000256" key="2">
    <source>
        <dbReference type="ARBA" id="ARBA00043974"/>
    </source>
</evidence>
<accession>A0A1B6GJ43</accession>
<dbReference type="InterPro" id="IPR008012">
    <property type="entry name" value="Ump1"/>
</dbReference>
<evidence type="ECO:0008006" key="4">
    <source>
        <dbReference type="Google" id="ProtNLM"/>
    </source>
</evidence>
<dbReference type="GO" id="GO:0043248">
    <property type="term" value="P:proteasome assembly"/>
    <property type="evidence" value="ECO:0007669"/>
    <property type="project" value="InterPro"/>
</dbReference>
<evidence type="ECO:0000256" key="1">
    <source>
        <dbReference type="ARBA" id="ARBA00023186"/>
    </source>
</evidence>
<dbReference type="GO" id="GO:0005737">
    <property type="term" value="C:cytoplasm"/>
    <property type="evidence" value="ECO:0007669"/>
    <property type="project" value="TreeGrafter"/>
</dbReference>
<keyword evidence="1" id="KW-0143">Chaperone</keyword>
<dbReference type="AlphaFoldDB" id="A0A1B6GJ43"/>
<dbReference type="PANTHER" id="PTHR12828:SF3">
    <property type="entry name" value="PROTEASOME MATURATION PROTEIN"/>
    <property type="match status" value="1"/>
</dbReference>
<evidence type="ECO:0000313" key="3">
    <source>
        <dbReference type="EMBL" id="JAS62441.1"/>
    </source>
</evidence>
<dbReference type="PANTHER" id="PTHR12828">
    <property type="entry name" value="PROTEASOME MATURATION PROTEIN UMP1"/>
    <property type="match status" value="1"/>
</dbReference>
<dbReference type="GO" id="GO:0005634">
    <property type="term" value="C:nucleus"/>
    <property type="evidence" value="ECO:0007669"/>
    <property type="project" value="TreeGrafter"/>
</dbReference>
<sequence>MNLGMGFQGAMPALQTSSKLKEGVYGMPDKMVYGLGKIHDKVTASHPLEESERNYAAMRDATQMTVLRNTQGLHAPLRLAMERRAAQQVGRLPFLPSSNLQLEVLRGDDVTLDFSDILNTPDVRESLFMPHAVVERSLGLL</sequence>
<protein>
    <recommendedName>
        <fullName evidence="4">Proteasome maturation protein</fullName>
    </recommendedName>
</protein>
<gene>
    <name evidence="3" type="ORF">g.12904</name>
</gene>
<proteinExistence type="inferred from homology"/>
<comment type="similarity">
    <text evidence="2">Belongs to the POMP/UMP1 family.</text>
</comment>
<name>A0A1B6GJ43_9HEMI</name>
<dbReference type="EMBL" id="GECZ01007328">
    <property type="protein sequence ID" value="JAS62441.1"/>
    <property type="molecule type" value="Transcribed_RNA"/>
</dbReference>